<accession>A0A816Q3W6</accession>
<evidence type="ECO:0000313" key="1">
    <source>
        <dbReference type="EMBL" id="CAF2054960.1"/>
    </source>
</evidence>
<dbReference type="AlphaFoldDB" id="A0A816Q3W6"/>
<proteinExistence type="predicted"/>
<protein>
    <submittedName>
        <fullName evidence="1">(rape) hypothetical protein</fullName>
    </submittedName>
</protein>
<dbReference type="EMBL" id="HG994370">
    <property type="protein sequence ID" value="CAF2054960.1"/>
    <property type="molecule type" value="Genomic_DNA"/>
</dbReference>
<sequence>MATVESYRVMDDLIQLHLQDLRQSKKDQSELVRFGIHLTKLQRYSSAMLQPEEDFLYSQCKTNSMVPP</sequence>
<gene>
    <name evidence="1" type="ORF">DARMORV10_C06P05450.1</name>
</gene>
<reference evidence="1" key="1">
    <citation type="submission" date="2021-01" db="EMBL/GenBank/DDBJ databases">
        <authorList>
            <consortium name="Genoscope - CEA"/>
            <person name="William W."/>
        </authorList>
    </citation>
    <scope>NUCLEOTIDE SEQUENCE</scope>
</reference>
<dbReference type="Proteomes" id="UP001295469">
    <property type="component" value="Chromosome C06"/>
</dbReference>
<name>A0A816Q3W6_BRANA</name>
<organism evidence="1">
    <name type="scientific">Brassica napus</name>
    <name type="common">Rape</name>
    <dbReference type="NCBI Taxonomy" id="3708"/>
    <lineage>
        <taxon>Eukaryota</taxon>
        <taxon>Viridiplantae</taxon>
        <taxon>Streptophyta</taxon>
        <taxon>Embryophyta</taxon>
        <taxon>Tracheophyta</taxon>
        <taxon>Spermatophyta</taxon>
        <taxon>Magnoliopsida</taxon>
        <taxon>eudicotyledons</taxon>
        <taxon>Gunneridae</taxon>
        <taxon>Pentapetalae</taxon>
        <taxon>rosids</taxon>
        <taxon>malvids</taxon>
        <taxon>Brassicales</taxon>
        <taxon>Brassicaceae</taxon>
        <taxon>Brassiceae</taxon>
        <taxon>Brassica</taxon>
    </lineage>
</organism>